<dbReference type="GeneID" id="92206602"/>
<feature type="domain" description="RNase III" evidence="1">
    <location>
        <begin position="74"/>
        <end position="213"/>
    </location>
</feature>
<keyword evidence="3" id="KW-1185">Reference proteome</keyword>
<dbReference type="PANTHER" id="PTHR28160">
    <property type="entry name" value="54S RIBOSOMAL PROTEIN L15, MITOCHONDRIAL"/>
    <property type="match status" value="1"/>
</dbReference>
<dbReference type="PANTHER" id="PTHR28160:SF1">
    <property type="entry name" value="LARGE RIBOSOMAL SUBUNIT PROTEIN ML57"/>
    <property type="match status" value="1"/>
</dbReference>
<dbReference type="RefSeq" id="XP_066828344.1">
    <property type="nucleotide sequence ID" value="XM_066971291.1"/>
</dbReference>
<dbReference type="Gene3D" id="1.10.1520.10">
    <property type="entry name" value="Ribonuclease III domain"/>
    <property type="match status" value="1"/>
</dbReference>
<dbReference type="Pfam" id="PF14622">
    <property type="entry name" value="Ribonucleas_3_3"/>
    <property type="match status" value="1"/>
</dbReference>
<proteinExistence type="predicted"/>
<dbReference type="InterPro" id="IPR040030">
    <property type="entry name" value="Ribosomal_mL57"/>
</dbReference>
<gene>
    <name evidence="2" type="ORF">LODBEIA_P14060</name>
</gene>
<dbReference type="Proteomes" id="UP001497383">
    <property type="component" value="Chromosome 2"/>
</dbReference>
<accession>A0ABP0ZG94</accession>
<dbReference type="InterPro" id="IPR000999">
    <property type="entry name" value="RNase_III_dom"/>
</dbReference>
<dbReference type="EMBL" id="OZ022406">
    <property type="protein sequence ID" value="CAK9436884.1"/>
    <property type="molecule type" value="Genomic_DNA"/>
</dbReference>
<protein>
    <recommendedName>
        <fullName evidence="1">RNase III domain-containing protein</fullName>
    </recommendedName>
</protein>
<sequence length="227" mass="25079">MNTRPLSKSINKYVLISSRRSSRSVYLHHGPRIEGLKRDPKVAYLNPQGTEYALNEANISQITSYLGSEYQIPQDIALQCITHKSFANGIKPYNEKLAAMGSKLLNLALVKYVIHKNAAADSENPTSINGKNLSVLGSRWSRELASPEAAGYLARAESLNKTMFWTSRNPSLKFDASGELKVSSRLLYSLVGAINLYHGKAQAEKFIRENLIEGLEALAVQLVAAKK</sequence>
<name>A0ABP0ZG94_9ASCO</name>
<reference evidence="2 3" key="1">
    <citation type="submission" date="2024-03" db="EMBL/GenBank/DDBJ databases">
        <authorList>
            <person name="Brejova B."/>
        </authorList>
    </citation>
    <scope>NUCLEOTIDE SEQUENCE [LARGE SCALE GENOMIC DNA]</scope>
    <source>
        <strain evidence="2 3">CBS 14171</strain>
    </source>
</reference>
<organism evidence="2 3">
    <name type="scientific">Lodderomyces beijingensis</name>
    <dbReference type="NCBI Taxonomy" id="1775926"/>
    <lineage>
        <taxon>Eukaryota</taxon>
        <taxon>Fungi</taxon>
        <taxon>Dikarya</taxon>
        <taxon>Ascomycota</taxon>
        <taxon>Saccharomycotina</taxon>
        <taxon>Pichiomycetes</taxon>
        <taxon>Debaryomycetaceae</taxon>
        <taxon>Candida/Lodderomyces clade</taxon>
        <taxon>Lodderomyces</taxon>
    </lineage>
</organism>
<evidence type="ECO:0000313" key="3">
    <source>
        <dbReference type="Proteomes" id="UP001497383"/>
    </source>
</evidence>
<evidence type="ECO:0000313" key="2">
    <source>
        <dbReference type="EMBL" id="CAK9436884.1"/>
    </source>
</evidence>
<dbReference type="InterPro" id="IPR036389">
    <property type="entry name" value="RNase_III_sf"/>
</dbReference>
<dbReference type="SUPFAM" id="SSF69065">
    <property type="entry name" value="RNase III domain-like"/>
    <property type="match status" value="1"/>
</dbReference>
<evidence type="ECO:0000259" key="1">
    <source>
        <dbReference type="Pfam" id="PF14622"/>
    </source>
</evidence>